<evidence type="ECO:0000313" key="2">
    <source>
        <dbReference type="Proteomes" id="UP000501346"/>
    </source>
</evidence>
<evidence type="ECO:0000313" key="1">
    <source>
        <dbReference type="EMBL" id="QID82480.1"/>
    </source>
</evidence>
<reference evidence="1 2" key="1">
    <citation type="journal article" date="2019" name="BMC Genomics">
        <title>Chromosome level assembly and comparative genome analysis confirm lager-brewing yeasts originated from a single hybridization.</title>
        <authorList>
            <person name="Salazar A.N."/>
            <person name="Gorter de Vries A.R."/>
            <person name="van den Broek M."/>
            <person name="Brouwers N."/>
            <person name="de la Torre Cortes P."/>
            <person name="Kuijpers N.G.A."/>
            <person name="Daran J.G."/>
            <person name="Abeel T."/>
        </authorList>
    </citation>
    <scope>NUCLEOTIDE SEQUENCE [LARGE SCALE GENOMIC DNA]</scope>
    <source>
        <strain evidence="1 2">CBS 1483</strain>
    </source>
</reference>
<dbReference type="Proteomes" id="UP000501346">
    <property type="component" value="Chromosome ScXV-ScXI"/>
</dbReference>
<dbReference type="Gene3D" id="3.40.50.300">
    <property type="entry name" value="P-loop containing nucleotide triphosphate hydrolases"/>
    <property type="match status" value="1"/>
</dbReference>
<gene>
    <name evidence="1" type="primary">ELG1_1</name>
    <name evidence="1" type="ORF">GRS66_004905</name>
</gene>
<dbReference type="AlphaFoldDB" id="A0A6C1E0N7"/>
<dbReference type="PANTHER" id="PTHR23389:SF11">
    <property type="entry name" value="TELOMERE LENGTH REGULATION PROTEIN ELG1"/>
    <property type="match status" value="1"/>
</dbReference>
<dbReference type="PANTHER" id="PTHR23389">
    <property type="entry name" value="CHROMOSOME TRANSMISSION FIDELITY FACTOR 18"/>
    <property type="match status" value="1"/>
</dbReference>
<proteinExistence type="predicted"/>
<dbReference type="InterPro" id="IPR027417">
    <property type="entry name" value="P-loop_NTPase"/>
</dbReference>
<name>A0A6C1E0N7_SACPS</name>
<dbReference type="GO" id="GO:0003677">
    <property type="term" value="F:DNA binding"/>
    <property type="evidence" value="ECO:0007669"/>
    <property type="project" value="TreeGrafter"/>
</dbReference>
<accession>A0A6C1E0N7</accession>
<sequence>MKRHVSLSDILTGSKRKVRRQDALQITIDDENDTESGTFDARTAKHDDSSVIFLNHSVVKPIEAVSTNHKSAKEFLMTKRTKEKCDDDDDDLIVISDKSPKSETNCSKIALSQEHEDDISIISTSRIKSSLLNERASKIKNFLKHETTDTFKRLNSISKLNEIEPPLPLHQSIYPVGDKELSDRSVDIPLRFRTIPPLNHNFLPSDYESLKDKNSASCIPVRYQAPALLGTNIKRNTTLTWPQLFKPVTLKQVLIEPKLKLRIKNWIETSFHTLEKPTLRNRLLNRMNPNKQQGSGDELANFIVPDLEEDENLRPDFYRNGEANSSLSEFVPLMILHGNSIGKKTLIQTIMREIAGDDNSYQIYEVNSNMNRSKKDLLDILLDFTTTHYVKDSSKRKSDYGLVLFNDVDVLFKEHDRGYWAMISKLCEFSRRPLVLTCKDLSLVPSELIALASEQNSLFHTKKISTPTVYAFLTKYLKSLEIEVCDDWLRDVVKQNNADIRKCLMHLQFWCVDTGADLISSKNRLPVLTSTLGSSVKDISQSTDLLSINDVIGQATLNRSMVRQEIDSTTMTPEKVNTFQDQNLDDEMKLKFDYVIDYKLHLNDPNRQPLLPFELNIYQHIQEQLEARYSYVREANHRLDNEYLVNRFKKMTESTLNFLASRIPKYDHLQSARRTRNSKKISNILNQFKGIYNDETLNENAEIDLLSATTQQIKAEINPFVFEIAKSDANVKNENKQIFELHSENVSERRYKDLVYQLSQEGVLKNVWFNADPSIVVRKWEHLHSGFSKNK</sequence>
<dbReference type="SUPFAM" id="SSF52540">
    <property type="entry name" value="P-loop containing nucleoside triphosphate hydrolases"/>
    <property type="match status" value="1"/>
</dbReference>
<dbReference type="EMBL" id="CP048996">
    <property type="protein sequence ID" value="QID82480.1"/>
    <property type="molecule type" value="Genomic_DNA"/>
</dbReference>
<keyword evidence="2" id="KW-1185">Reference proteome</keyword>
<organism evidence="1 2">
    <name type="scientific">Saccharomyces pastorianus</name>
    <name type="common">Lager yeast</name>
    <name type="synonym">Saccharomyces cerevisiae x Saccharomyces eubayanus</name>
    <dbReference type="NCBI Taxonomy" id="27292"/>
    <lineage>
        <taxon>Eukaryota</taxon>
        <taxon>Fungi</taxon>
        <taxon>Dikarya</taxon>
        <taxon>Ascomycota</taxon>
        <taxon>Saccharomycotina</taxon>
        <taxon>Saccharomycetes</taxon>
        <taxon>Saccharomycetales</taxon>
        <taxon>Saccharomycetaceae</taxon>
        <taxon>Saccharomyces</taxon>
    </lineage>
</organism>
<protein>
    <submittedName>
        <fullName evidence="1">Telomere length regulation protein elg1</fullName>
    </submittedName>
</protein>
<dbReference type="GO" id="GO:0005634">
    <property type="term" value="C:nucleus"/>
    <property type="evidence" value="ECO:0007669"/>
    <property type="project" value="TreeGrafter"/>
</dbReference>
<dbReference type="OrthoDB" id="10064318at2759"/>